<gene>
    <name evidence="1" type="ORF">GCM10008088_23920</name>
</gene>
<dbReference type="EMBL" id="BMWY01000007">
    <property type="protein sequence ID" value="GGZ61641.1"/>
    <property type="molecule type" value="Genomic_DNA"/>
</dbReference>
<evidence type="ECO:0000313" key="2">
    <source>
        <dbReference type="Proteomes" id="UP000615593"/>
    </source>
</evidence>
<keyword evidence="2" id="KW-1185">Reference proteome</keyword>
<dbReference type="GeneID" id="94370059"/>
<organism evidence="1 2">
    <name type="scientific">Mesonia mobilis</name>
    <dbReference type="NCBI Taxonomy" id="369791"/>
    <lineage>
        <taxon>Bacteria</taxon>
        <taxon>Pseudomonadati</taxon>
        <taxon>Bacteroidota</taxon>
        <taxon>Flavobacteriia</taxon>
        <taxon>Flavobacteriales</taxon>
        <taxon>Flavobacteriaceae</taxon>
        <taxon>Mesonia</taxon>
    </lineage>
</organism>
<evidence type="ECO:0008006" key="3">
    <source>
        <dbReference type="Google" id="ProtNLM"/>
    </source>
</evidence>
<reference evidence="2" key="1">
    <citation type="journal article" date="2019" name="Int. J. Syst. Evol. Microbiol.">
        <title>The Global Catalogue of Microorganisms (GCM) 10K type strain sequencing project: providing services to taxonomists for standard genome sequencing and annotation.</title>
        <authorList>
            <consortium name="The Broad Institute Genomics Platform"/>
            <consortium name="The Broad Institute Genome Sequencing Center for Infectious Disease"/>
            <person name="Wu L."/>
            <person name="Ma J."/>
        </authorList>
    </citation>
    <scope>NUCLEOTIDE SEQUENCE [LARGE SCALE GENOMIC DNA]</scope>
    <source>
        <strain evidence="2">KCTC 12708</strain>
    </source>
</reference>
<dbReference type="Gene3D" id="1.20.120.330">
    <property type="entry name" value="Nucleotidyltransferases domain 2"/>
    <property type="match status" value="1"/>
</dbReference>
<proteinExistence type="predicted"/>
<accession>A0ABQ3C2H4</accession>
<dbReference type="RefSeq" id="WP_027886316.1">
    <property type="nucleotide sequence ID" value="NZ_BMWY01000007.1"/>
</dbReference>
<dbReference type="Proteomes" id="UP000615593">
    <property type="component" value="Unassembled WGS sequence"/>
</dbReference>
<sequence>MNVYHLPEDIFKMLLKVIKSILPVHSIYQIGIRSHQLSSFYHFNNSETIESKEFFEITLIIISNSYVKDPKEFMEKVFSKMKKKVRLYSIHYTYNEITTRLSEGDNFLSQTLLSENIIFQEKTLVVTRYMKHPIMYKRIKKAWESRIRKAEYLISKLDTGEDISCEAAKLVLVHEAISQVCASLLWIYWEYKPSYFDLNYMVRLCQNFSRSTEIVLPKESFRSKRIYNAICHAQYNLNYKSENDISIEDGYDAHKLAYLFLEKSQEEGKKRLSQLKKLHHIKETQ</sequence>
<comment type="caution">
    <text evidence="1">The sequence shown here is derived from an EMBL/GenBank/DDBJ whole genome shotgun (WGS) entry which is preliminary data.</text>
</comment>
<name>A0ABQ3C2H4_9FLAO</name>
<evidence type="ECO:0000313" key="1">
    <source>
        <dbReference type="EMBL" id="GGZ61641.1"/>
    </source>
</evidence>
<protein>
    <recommendedName>
        <fullName evidence="3">HEPN domain-containing protein</fullName>
    </recommendedName>
</protein>